<evidence type="ECO:0000313" key="6">
    <source>
        <dbReference type="Proteomes" id="UP001328107"/>
    </source>
</evidence>
<dbReference type="PANTHER" id="PTHR12085:SF3">
    <property type="entry name" value="SERINE_THREONINE-PROTEIN PHOSPHATASE 2A REGULATORY SUBUNIT B'' SUBUNIT GAMMA"/>
    <property type="match status" value="1"/>
</dbReference>
<keyword evidence="6" id="KW-1185">Reference proteome</keyword>
<dbReference type="SMART" id="SM00054">
    <property type="entry name" value="EFh"/>
    <property type="match status" value="2"/>
</dbReference>
<dbReference type="InterPro" id="IPR018247">
    <property type="entry name" value="EF_Hand_1_Ca_BS"/>
</dbReference>
<dbReference type="GO" id="GO:0005737">
    <property type="term" value="C:cytoplasm"/>
    <property type="evidence" value="ECO:0007669"/>
    <property type="project" value="UniProtKB-SubCell"/>
</dbReference>
<dbReference type="AlphaFoldDB" id="A0AAN4Z871"/>
<dbReference type="PROSITE" id="PS00018">
    <property type="entry name" value="EF_HAND_1"/>
    <property type="match status" value="1"/>
</dbReference>
<sequence>MVQNTKDRNEEELPIVMEGTSNDDLIEEIKIEAHQRRINKMKDMQATEEDLNSPFSFLHTLQMLSSLFNERVSHPIVDNRYIVTYNNYCKVRESELCPVQLRDFLSDRLFETLRADQRDYMGRVDVKRVLMYCHKRLLVNHNLLLLSSYSRAGLPFVTYDEFQDFLTLEIVPSIPGLQESNRVLDPTYYTYFVEKKVHFLLDPLHTQKIRIIDLLATGVMDSLIDQYEGEKATDKDNKYSIFSCESLLALFRSLDKDGNGLLSCKELSQYNECKYSLLFIKNVFLTEKTFTDEVLEVLDDGEEILLKEPHIDFTGFLNFYNAVEDKKLIQSMRWMFRVLDEDSKGYFTREEIKDHAKSLMEIVEERTYQMEAKVDDLVDEVFDMCRPIDPTRITLKDVIECGKGATVLGIITNLDDYIAYETREDPQSDPDQ</sequence>
<organism evidence="5 6">
    <name type="scientific">Pristionchus mayeri</name>
    <dbReference type="NCBI Taxonomy" id="1317129"/>
    <lineage>
        <taxon>Eukaryota</taxon>
        <taxon>Metazoa</taxon>
        <taxon>Ecdysozoa</taxon>
        <taxon>Nematoda</taxon>
        <taxon>Chromadorea</taxon>
        <taxon>Rhabditida</taxon>
        <taxon>Rhabditina</taxon>
        <taxon>Diplogasteromorpha</taxon>
        <taxon>Diplogasteroidea</taxon>
        <taxon>Neodiplogasteridae</taxon>
        <taxon>Pristionchus</taxon>
    </lineage>
</organism>
<protein>
    <recommendedName>
        <fullName evidence="4">EF-hand domain-containing protein</fullName>
    </recommendedName>
</protein>
<dbReference type="SUPFAM" id="SSF47473">
    <property type="entry name" value="EF-hand"/>
    <property type="match status" value="2"/>
</dbReference>
<reference evidence="6" key="1">
    <citation type="submission" date="2022-10" db="EMBL/GenBank/DDBJ databases">
        <title>Genome assembly of Pristionchus species.</title>
        <authorList>
            <person name="Yoshida K."/>
            <person name="Sommer R.J."/>
        </authorList>
    </citation>
    <scope>NUCLEOTIDE SEQUENCE [LARGE SCALE GENOMIC DNA]</scope>
    <source>
        <strain evidence="6">RS5460</strain>
    </source>
</reference>
<dbReference type="GO" id="GO:0000226">
    <property type="term" value="P:microtubule cytoskeleton organization"/>
    <property type="evidence" value="ECO:0007669"/>
    <property type="project" value="TreeGrafter"/>
</dbReference>
<comment type="caution">
    <text evidence="5">The sequence shown here is derived from an EMBL/GenBank/DDBJ whole genome shotgun (WGS) entry which is preliminary data.</text>
</comment>
<evidence type="ECO:0000256" key="2">
    <source>
        <dbReference type="ARBA" id="ARBA00022490"/>
    </source>
</evidence>
<dbReference type="EMBL" id="BTRK01000001">
    <property type="protein sequence ID" value="GMR32280.1"/>
    <property type="molecule type" value="Genomic_DNA"/>
</dbReference>
<dbReference type="InterPro" id="IPR002048">
    <property type="entry name" value="EF_hand_dom"/>
</dbReference>
<keyword evidence="2" id="KW-0963">Cytoplasm</keyword>
<proteinExistence type="predicted"/>
<feature type="domain" description="EF-hand" evidence="4">
    <location>
        <begin position="242"/>
        <end position="277"/>
    </location>
</feature>
<keyword evidence="3" id="KW-0106">Calcium</keyword>
<feature type="domain" description="EF-hand" evidence="4">
    <location>
        <begin position="327"/>
        <end position="362"/>
    </location>
</feature>
<accession>A0AAN4Z871</accession>
<dbReference type="PANTHER" id="PTHR12085">
    <property type="entry name" value="SERINE/THREONINE-PROTEIN PHOSPHATASE 2A REGULATORY SUBUNIT B'' SUBUNIT GAMMA"/>
    <property type="match status" value="1"/>
</dbReference>
<evidence type="ECO:0000256" key="1">
    <source>
        <dbReference type="ARBA" id="ARBA00004496"/>
    </source>
</evidence>
<dbReference type="Proteomes" id="UP001328107">
    <property type="component" value="Unassembled WGS sequence"/>
</dbReference>
<gene>
    <name evidence="5" type="ORF">PMAYCL1PPCAC_02475</name>
</gene>
<dbReference type="InterPro" id="IPR011992">
    <property type="entry name" value="EF-hand-dom_pair"/>
</dbReference>
<evidence type="ECO:0000259" key="4">
    <source>
        <dbReference type="PROSITE" id="PS50222"/>
    </source>
</evidence>
<evidence type="ECO:0000256" key="3">
    <source>
        <dbReference type="ARBA" id="ARBA00022837"/>
    </source>
</evidence>
<dbReference type="InterPro" id="IPR039865">
    <property type="entry name" value="PPP2R3C"/>
</dbReference>
<name>A0AAN4Z871_9BILA</name>
<comment type="subcellular location">
    <subcellularLocation>
        <location evidence="1">Cytoplasm</location>
    </subcellularLocation>
</comment>
<dbReference type="PROSITE" id="PS50222">
    <property type="entry name" value="EF_HAND_2"/>
    <property type="match status" value="2"/>
</dbReference>
<dbReference type="GO" id="GO:0005819">
    <property type="term" value="C:spindle"/>
    <property type="evidence" value="ECO:0007669"/>
    <property type="project" value="TreeGrafter"/>
</dbReference>
<dbReference type="GO" id="GO:0005813">
    <property type="term" value="C:centrosome"/>
    <property type="evidence" value="ECO:0007669"/>
    <property type="project" value="TreeGrafter"/>
</dbReference>
<dbReference type="GO" id="GO:0035303">
    <property type="term" value="P:regulation of dephosphorylation"/>
    <property type="evidence" value="ECO:0007669"/>
    <property type="project" value="InterPro"/>
</dbReference>
<dbReference type="GO" id="GO:0005509">
    <property type="term" value="F:calcium ion binding"/>
    <property type="evidence" value="ECO:0007669"/>
    <property type="project" value="InterPro"/>
</dbReference>
<evidence type="ECO:0000313" key="5">
    <source>
        <dbReference type="EMBL" id="GMR32280.1"/>
    </source>
</evidence>
<dbReference type="Gene3D" id="1.10.238.10">
    <property type="entry name" value="EF-hand"/>
    <property type="match status" value="1"/>
</dbReference>
<dbReference type="GO" id="GO:0030865">
    <property type="term" value="P:cortical cytoskeleton organization"/>
    <property type="evidence" value="ECO:0007669"/>
    <property type="project" value="TreeGrafter"/>
</dbReference>